<dbReference type="Proteomes" id="UP000030759">
    <property type="component" value="Unassembled WGS sequence"/>
</dbReference>
<evidence type="ECO:0000313" key="1">
    <source>
        <dbReference type="EMBL" id="ERE84957.1"/>
    </source>
</evidence>
<gene>
    <name evidence="1" type="ORF">H671_2g5587</name>
</gene>
<name>A0A061IJ33_CRIGR</name>
<reference evidence="2" key="1">
    <citation type="journal article" date="2013" name="Nat. Biotechnol.">
        <title>Chinese hamster genome sequenced from sorted chromosomes.</title>
        <authorList>
            <person name="Brinkrolf K."/>
            <person name="Rupp O."/>
            <person name="Laux H."/>
            <person name="Kollin F."/>
            <person name="Ernst W."/>
            <person name="Linke B."/>
            <person name="Kofler R."/>
            <person name="Romand S."/>
            <person name="Hesse F."/>
            <person name="Budach W.E."/>
            <person name="Galosy S."/>
            <person name="Muller D."/>
            <person name="Noll T."/>
            <person name="Wienberg J."/>
            <person name="Jostock T."/>
            <person name="Leonard M."/>
            <person name="Grillari J."/>
            <person name="Tauch A."/>
            <person name="Goesmann A."/>
            <person name="Helk B."/>
            <person name="Mott J.E."/>
            <person name="Puhler A."/>
            <person name="Borth N."/>
        </authorList>
    </citation>
    <scope>NUCLEOTIDE SEQUENCE [LARGE SCALE GENOMIC DNA]</scope>
    <source>
        <strain evidence="2">17A/GY</strain>
    </source>
</reference>
<proteinExistence type="predicted"/>
<accession>A0A061IJ33</accession>
<dbReference type="EMBL" id="KE667745">
    <property type="protein sequence ID" value="ERE84957.1"/>
    <property type="molecule type" value="Genomic_DNA"/>
</dbReference>
<organism evidence="1 2">
    <name type="scientific">Cricetulus griseus</name>
    <name type="common">Chinese hamster</name>
    <name type="synonym">Cricetulus barabensis griseus</name>
    <dbReference type="NCBI Taxonomy" id="10029"/>
    <lineage>
        <taxon>Eukaryota</taxon>
        <taxon>Metazoa</taxon>
        <taxon>Chordata</taxon>
        <taxon>Craniata</taxon>
        <taxon>Vertebrata</taxon>
        <taxon>Euteleostomi</taxon>
        <taxon>Mammalia</taxon>
        <taxon>Eutheria</taxon>
        <taxon>Euarchontoglires</taxon>
        <taxon>Glires</taxon>
        <taxon>Rodentia</taxon>
        <taxon>Myomorpha</taxon>
        <taxon>Muroidea</taxon>
        <taxon>Cricetidae</taxon>
        <taxon>Cricetinae</taxon>
        <taxon>Cricetulus</taxon>
    </lineage>
</organism>
<protein>
    <submittedName>
        <fullName evidence="1">Uncharacterized protein</fullName>
    </submittedName>
</protein>
<sequence length="83" mass="9105">MFTSRNKTQIYNDAEAKYCKITSIRSYSSLTWAEGMQGNWTHMAHGQITRGDSVCLCAGLSTKSCRVSTGPSVNTHRCVSSVP</sequence>
<dbReference type="AlphaFoldDB" id="A0A061IJ33"/>
<evidence type="ECO:0000313" key="2">
    <source>
        <dbReference type="Proteomes" id="UP000030759"/>
    </source>
</evidence>